<organism evidence="7 8">
    <name type="scientific">Rotaria magnacalcarata</name>
    <dbReference type="NCBI Taxonomy" id="392030"/>
    <lineage>
        <taxon>Eukaryota</taxon>
        <taxon>Metazoa</taxon>
        <taxon>Spiralia</taxon>
        <taxon>Gnathifera</taxon>
        <taxon>Rotifera</taxon>
        <taxon>Eurotatoria</taxon>
        <taxon>Bdelloidea</taxon>
        <taxon>Philodinida</taxon>
        <taxon>Philodinidae</taxon>
        <taxon>Rotaria</taxon>
    </lineage>
</organism>
<comment type="subcellular location">
    <subcellularLocation>
        <location evidence="1">Membrane</location>
        <topology evidence="1">Multi-pass membrane protein</topology>
    </subcellularLocation>
</comment>
<evidence type="ECO:0000256" key="6">
    <source>
        <dbReference type="ARBA" id="ARBA00023136"/>
    </source>
</evidence>
<evidence type="ECO:0000313" key="7">
    <source>
        <dbReference type="EMBL" id="CAF4593677.1"/>
    </source>
</evidence>
<gene>
    <name evidence="7" type="ORF">OVN521_LOCUS44886</name>
</gene>
<accession>A0A821BKM4</accession>
<dbReference type="Proteomes" id="UP000663866">
    <property type="component" value="Unassembled WGS sequence"/>
</dbReference>
<proteinExistence type="inferred from homology"/>
<dbReference type="GO" id="GO:0016020">
    <property type="term" value="C:membrane"/>
    <property type="evidence" value="ECO:0007669"/>
    <property type="project" value="UniProtKB-SubCell"/>
</dbReference>
<dbReference type="Pfam" id="PF02990">
    <property type="entry name" value="EMP70"/>
    <property type="match status" value="1"/>
</dbReference>
<evidence type="ECO:0000256" key="3">
    <source>
        <dbReference type="ARBA" id="ARBA00022692"/>
    </source>
</evidence>
<dbReference type="InterPro" id="IPR004240">
    <property type="entry name" value="EMP70"/>
</dbReference>
<evidence type="ECO:0000256" key="1">
    <source>
        <dbReference type="ARBA" id="ARBA00004141"/>
    </source>
</evidence>
<comment type="caution">
    <text evidence="7">The sequence shown here is derived from an EMBL/GenBank/DDBJ whole genome shotgun (WGS) entry which is preliminary data.</text>
</comment>
<keyword evidence="4" id="KW-0732">Signal</keyword>
<name>A0A821BKM4_9BILA</name>
<protein>
    <submittedName>
        <fullName evidence="7">Uncharacterized protein</fullName>
    </submittedName>
</protein>
<reference evidence="7" key="1">
    <citation type="submission" date="2021-02" db="EMBL/GenBank/DDBJ databases">
        <authorList>
            <person name="Nowell W R."/>
        </authorList>
    </citation>
    <scope>NUCLEOTIDE SEQUENCE</scope>
</reference>
<keyword evidence="6" id="KW-0472">Membrane</keyword>
<evidence type="ECO:0000256" key="5">
    <source>
        <dbReference type="ARBA" id="ARBA00022989"/>
    </source>
</evidence>
<sequence>LIDNLPCATKFENVETREVLYEHGYRLGLYTKKTEETYINNHLIMKLYYHKESE</sequence>
<feature type="non-terminal residue" evidence="7">
    <location>
        <position position="1"/>
    </location>
</feature>
<evidence type="ECO:0000256" key="2">
    <source>
        <dbReference type="ARBA" id="ARBA00005227"/>
    </source>
</evidence>
<evidence type="ECO:0000256" key="4">
    <source>
        <dbReference type="ARBA" id="ARBA00022729"/>
    </source>
</evidence>
<evidence type="ECO:0000313" key="8">
    <source>
        <dbReference type="Proteomes" id="UP000663866"/>
    </source>
</evidence>
<keyword evidence="8" id="KW-1185">Reference proteome</keyword>
<dbReference type="EMBL" id="CAJOBG010070889">
    <property type="protein sequence ID" value="CAF4593677.1"/>
    <property type="molecule type" value="Genomic_DNA"/>
</dbReference>
<keyword evidence="5" id="KW-1133">Transmembrane helix</keyword>
<comment type="similarity">
    <text evidence="2">Belongs to the nonaspanin (TM9SF) (TC 9.A.2) family.</text>
</comment>
<keyword evidence="3" id="KW-0812">Transmembrane</keyword>
<dbReference type="AlphaFoldDB" id="A0A821BKM4"/>